<name>A0A6L9Y224_9MICO</name>
<evidence type="ECO:0000313" key="4">
    <source>
        <dbReference type="Proteomes" id="UP000474967"/>
    </source>
</evidence>
<dbReference type="PANTHER" id="PTHR35174">
    <property type="entry name" value="BLL7171 PROTEIN-RELATED"/>
    <property type="match status" value="1"/>
</dbReference>
<dbReference type="AlphaFoldDB" id="A0A6L9Y224"/>
<dbReference type="Gene3D" id="3.30.70.1060">
    <property type="entry name" value="Dimeric alpha+beta barrel"/>
    <property type="match status" value="1"/>
</dbReference>
<gene>
    <name evidence="3" type="ORF">G3T36_17930</name>
</gene>
<sequence>MRYEILIYNNAECEAAITGDLKDEFENAHGTLIHELQESGELIETNVLSMEAAVVVRADRQAPHRVHTTDGPFVESKEWVGGFYLVDCVSIDRAVEIAGRFVEARFSPVEVRQLEYDPR</sequence>
<dbReference type="SUPFAM" id="SSF54909">
    <property type="entry name" value="Dimeric alpha+beta barrel"/>
    <property type="match status" value="1"/>
</dbReference>
<comment type="similarity">
    <text evidence="1">Belongs to the YciI family.</text>
</comment>
<dbReference type="InterPro" id="IPR005545">
    <property type="entry name" value="YCII"/>
</dbReference>
<evidence type="ECO:0000256" key="1">
    <source>
        <dbReference type="ARBA" id="ARBA00007689"/>
    </source>
</evidence>
<comment type="caution">
    <text evidence="3">The sequence shown here is derived from an EMBL/GenBank/DDBJ whole genome shotgun (WGS) entry which is preliminary data.</text>
</comment>
<dbReference type="Proteomes" id="UP000474967">
    <property type="component" value="Unassembled WGS sequence"/>
</dbReference>
<reference evidence="3 4" key="1">
    <citation type="journal article" date="2014" name="J. Microbiol.">
        <title>Diaminobutyricibacter tongyongensis gen. nov., sp. nov. and Homoserinibacter gongjuensis gen. nov., sp. nov. belong to the family Microbacteriaceae.</title>
        <authorList>
            <person name="Kim S.J."/>
            <person name="Ahn J.H."/>
            <person name="Weon H.Y."/>
            <person name="Hamada M."/>
            <person name="Suzuki K."/>
            <person name="Kwon S.W."/>
        </authorList>
    </citation>
    <scope>NUCLEOTIDE SEQUENCE [LARGE SCALE GENOMIC DNA]</scope>
    <source>
        <strain evidence="3 4">NBRC 108724</strain>
    </source>
</reference>
<proteinExistence type="inferred from homology"/>
<organism evidence="3 4">
    <name type="scientific">Leifsonia tongyongensis</name>
    <dbReference type="NCBI Taxonomy" id="1268043"/>
    <lineage>
        <taxon>Bacteria</taxon>
        <taxon>Bacillati</taxon>
        <taxon>Actinomycetota</taxon>
        <taxon>Actinomycetes</taxon>
        <taxon>Micrococcales</taxon>
        <taxon>Microbacteriaceae</taxon>
        <taxon>Leifsonia</taxon>
    </lineage>
</organism>
<keyword evidence="4" id="KW-1185">Reference proteome</keyword>
<dbReference type="Pfam" id="PF03795">
    <property type="entry name" value="YCII"/>
    <property type="match status" value="1"/>
</dbReference>
<accession>A0A6L9Y224</accession>
<evidence type="ECO:0000259" key="2">
    <source>
        <dbReference type="Pfam" id="PF03795"/>
    </source>
</evidence>
<evidence type="ECO:0000313" key="3">
    <source>
        <dbReference type="EMBL" id="NEN07739.1"/>
    </source>
</evidence>
<dbReference type="InterPro" id="IPR011008">
    <property type="entry name" value="Dimeric_a/b-barrel"/>
</dbReference>
<protein>
    <recommendedName>
        <fullName evidence="2">YCII-related domain-containing protein</fullName>
    </recommendedName>
</protein>
<dbReference type="RefSeq" id="WP_163291230.1">
    <property type="nucleotide sequence ID" value="NZ_JAAGWY010000005.1"/>
</dbReference>
<dbReference type="EMBL" id="JAAGWY010000005">
    <property type="protein sequence ID" value="NEN07739.1"/>
    <property type="molecule type" value="Genomic_DNA"/>
</dbReference>
<dbReference type="PANTHER" id="PTHR35174:SF3">
    <property type="entry name" value="BLL7171 PROTEIN"/>
    <property type="match status" value="1"/>
</dbReference>
<feature type="domain" description="YCII-related" evidence="2">
    <location>
        <begin position="1"/>
        <end position="101"/>
    </location>
</feature>